<dbReference type="STRING" id="4846.A0A367KM07"/>
<proteinExistence type="predicted"/>
<dbReference type="EMBL" id="PJQM01001084">
    <property type="protein sequence ID" value="RCI03265.1"/>
    <property type="molecule type" value="Genomic_DNA"/>
</dbReference>
<dbReference type="SUPFAM" id="SSF53474">
    <property type="entry name" value="alpha/beta-Hydrolases"/>
    <property type="match status" value="1"/>
</dbReference>
<keyword evidence="1" id="KW-0378">Hydrolase</keyword>
<dbReference type="OrthoDB" id="408631at2759"/>
<sequence length="392" mass="45754">MLMGKECKIEGCCVQSQEFHLKETCNTPDISTLLQDLYQILFHFPSSILFFFQDLYKHLIQPKRPSWNIMTTITIAILHAMRSIMVSVSLDFWRRMLRLPYFVLYDTNTFIAATFEPTHASLKGVLKNQDAEYIKAEWILPPESEEEKVILFFHGGGYCFKDWFSFIRLSERLSSYTARAVFAVSYRLAPETRYPGALFDAVQSYFHLIEYYKIKPQHITIIGDSAGGGLAMSLLMYLRDHQYPLPEASVLLSPWIDLTYQHPSWSESFLVDFLPPRPDKNSIVNPACLYLGLDNYKQLSSHTYASPLFSNHFENLPPILIQSGECETMRDEIRVFTKRLQQQQHSTVFRHEEYEDMVHDFQVFDFPQSFLALKHIQQWLAFCRNDKNGVCL</sequence>
<accession>A0A367KM07</accession>
<dbReference type="PANTHER" id="PTHR48081:SF8">
    <property type="entry name" value="ALPHA_BETA HYDROLASE FOLD-3 DOMAIN-CONTAINING PROTEIN-RELATED"/>
    <property type="match status" value="1"/>
</dbReference>
<dbReference type="AlphaFoldDB" id="A0A367KM07"/>
<dbReference type="InterPro" id="IPR050300">
    <property type="entry name" value="GDXG_lipolytic_enzyme"/>
</dbReference>
<gene>
    <name evidence="3" type="ORF">CU098_012051</name>
</gene>
<dbReference type="Pfam" id="PF07859">
    <property type="entry name" value="Abhydrolase_3"/>
    <property type="match status" value="1"/>
</dbReference>
<organism evidence="3 4">
    <name type="scientific">Rhizopus stolonifer</name>
    <name type="common">Rhizopus nigricans</name>
    <dbReference type="NCBI Taxonomy" id="4846"/>
    <lineage>
        <taxon>Eukaryota</taxon>
        <taxon>Fungi</taxon>
        <taxon>Fungi incertae sedis</taxon>
        <taxon>Mucoromycota</taxon>
        <taxon>Mucoromycotina</taxon>
        <taxon>Mucoromycetes</taxon>
        <taxon>Mucorales</taxon>
        <taxon>Mucorineae</taxon>
        <taxon>Rhizopodaceae</taxon>
        <taxon>Rhizopus</taxon>
    </lineage>
</organism>
<feature type="domain" description="Alpha/beta hydrolase fold-3" evidence="2">
    <location>
        <begin position="150"/>
        <end position="362"/>
    </location>
</feature>
<comment type="caution">
    <text evidence="3">The sequence shown here is derived from an EMBL/GenBank/DDBJ whole genome shotgun (WGS) entry which is preliminary data.</text>
</comment>
<dbReference type="InterPro" id="IPR029058">
    <property type="entry name" value="AB_hydrolase_fold"/>
</dbReference>
<dbReference type="PANTHER" id="PTHR48081">
    <property type="entry name" value="AB HYDROLASE SUPERFAMILY PROTEIN C4A8.06C"/>
    <property type="match status" value="1"/>
</dbReference>
<evidence type="ECO:0000256" key="1">
    <source>
        <dbReference type="ARBA" id="ARBA00022801"/>
    </source>
</evidence>
<dbReference type="Proteomes" id="UP000253551">
    <property type="component" value="Unassembled WGS sequence"/>
</dbReference>
<protein>
    <recommendedName>
        <fullName evidence="2">Alpha/beta hydrolase fold-3 domain-containing protein</fullName>
    </recommendedName>
</protein>
<keyword evidence="4" id="KW-1185">Reference proteome</keyword>
<dbReference type="Gene3D" id="3.40.50.1820">
    <property type="entry name" value="alpha/beta hydrolase"/>
    <property type="match status" value="1"/>
</dbReference>
<evidence type="ECO:0000313" key="3">
    <source>
        <dbReference type="EMBL" id="RCI03265.1"/>
    </source>
</evidence>
<evidence type="ECO:0000313" key="4">
    <source>
        <dbReference type="Proteomes" id="UP000253551"/>
    </source>
</evidence>
<dbReference type="InterPro" id="IPR013094">
    <property type="entry name" value="AB_hydrolase_3"/>
</dbReference>
<dbReference type="GO" id="GO:0016787">
    <property type="term" value="F:hydrolase activity"/>
    <property type="evidence" value="ECO:0007669"/>
    <property type="project" value="UniProtKB-KW"/>
</dbReference>
<evidence type="ECO:0000259" key="2">
    <source>
        <dbReference type="Pfam" id="PF07859"/>
    </source>
</evidence>
<reference evidence="3 4" key="1">
    <citation type="journal article" date="2018" name="G3 (Bethesda)">
        <title>Phylogenetic and Phylogenomic Definition of Rhizopus Species.</title>
        <authorList>
            <person name="Gryganskyi A.P."/>
            <person name="Golan J."/>
            <person name="Dolatabadi S."/>
            <person name="Mondo S."/>
            <person name="Robb S."/>
            <person name="Idnurm A."/>
            <person name="Muszewska A."/>
            <person name="Steczkiewicz K."/>
            <person name="Masonjones S."/>
            <person name="Liao H.L."/>
            <person name="Gajdeczka M.T."/>
            <person name="Anike F."/>
            <person name="Vuek A."/>
            <person name="Anishchenko I.M."/>
            <person name="Voigt K."/>
            <person name="de Hoog G.S."/>
            <person name="Smith M.E."/>
            <person name="Heitman J."/>
            <person name="Vilgalys R."/>
            <person name="Stajich J.E."/>
        </authorList>
    </citation>
    <scope>NUCLEOTIDE SEQUENCE [LARGE SCALE GENOMIC DNA]</scope>
    <source>
        <strain evidence="3 4">LSU 92-RS-03</strain>
    </source>
</reference>
<name>A0A367KM07_RHIST</name>